<dbReference type="EMBL" id="KN601194">
    <property type="protein sequence ID" value="KHJ80285.1"/>
    <property type="molecule type" value="Genomic_DNA"/>
</dbReference>
<keyword evidence="2" id="KW-1185">Reference proteome</keyword>
<evidence type="ECO:0000313" key="2">
    <source>
        <dbReference type="Proteomes" id="UP000053660"/>
    </source>
</evidence>
<proteinExistence type="predicted"/>
<feature type="non-terminal residue" evidence="1">
    <location>
        <position position="54"/>
    </location>
</feature>
<dbReference type="AlphaFoldDB" id="A0A0B1SAP0"/>
<dbReference type="OrthoDB" id="5818176at2759"/>
<gene>
    <name evidence="1" type="ORF">OESDEN_20040</name>
</gene>
<dbReference type="Proteomes" id="UP000053660">
    <property type="component" value="Unassembled WGS sequence"/>
</dbReference>
<organism evidence="1 2">
    <name type="scientific">Oesophagostomum dentatum</name>
    <name type="common">Nodular worm</name>
    <dbReference type="NCBI Taxonomy" id="61180"/>
    <lineage>
        <taxon>Eukaryota</taxon>
        <taxon>Metazoa</taxon>
        <taxon>Ecdysozoa</taxon>
        <taxon>Nematoda</taxon>
        <taxon>Chromadorea</taxon>
        <taxon>Rhabditida</taxon>
        <taxon>Rhabditina</taxon>
        <taxon>Rhabditomorpha</taxon>
        <taxon>Strongyloidea</taxon>
        <taxon>Strongylidae</taxon>
        <taxon>Oesophagostomum</taxon>
    </lineage>
</organism>
<reference evidence="1 2" key="1">
    <citation type="submission" date="2014-03" db="EMBL/GenBank/DDBJ databases">
        <title>Draft genome of the hookworm Oesophagostomum dentatum.</title>
        <authorList>
            <person name="Mitreva M."/>
        </authorList>
    </citation>
    <scope>NUCLEOTIDE SEQUENCE [LARGE SCALE GENOMIC DNA]</scope>
    <source>
        <strain evidence="1 2">OD-Hann</strain>
    </source>
</reference>
<sequence>MYLIDKGEIVPIDRSLLWDIIPAFTRLPSLVVPCGIADISWRTPSATTFNKYRD</sequence>
<name>A0A0B1SAP0_OESDE</name>
<evidence type="ECO:0000313" key="1">
    <source>
        <dbReference type="EMBL" id="KHJ80285.1"/>
    </source>
</evidence>
<protein>
    <submittedName>
        <fullName evidence="1">Uncharacterized protein</fullName>
    </submittedName>
</protein>
<accession>A0A0B1SAP0</accession>